<evidence type="ECO:0000313" key="3">
    <source>
        <dbReference type="Proteomes" id="UP001215280"/>
    </source>
</evidence>
<keyword evidence="3" id="KW-1185">Reference proteome</keyword>
<reference evidence="2" key="1">
    <citation type="submission" date="2023-03" db="EMBL/GenBank/DDBJ databases">
        <title>Massive genome expansion in bonnet fungi (Mycena s.s.) driven by repeated elements and novel gene families across ecological guilds.</title>
        <authorList>
            <consortium name="Lawrence Berkeley National Laboratory"/>
            <person name="Harder C.B."/>
            <person name="Miyauchi S."/>
            <person name="Viragh M."/>
            <person name="Kuo A."/>
            <person name="Thoen E."/>
            <person name="Andreopoulos B."/>
            <person name="Lu D."/>
            <person name="Skrede I."/>
            <person name="Drula E."/>
            <person name="Henrissat B."/>
            <person name="Morin E."/>
            <person name="Kohler A."/>
            <person name="Barry K."/>
            <person name="LaButti K."/>
            <person name="Morin E."/>
            <person name="Salamov A."/>
            <person name="Lipzen A."/>
            <person name="Mereny Z."/>
            <person name="Hegedus B."/>
            <person name="Baldrian P."/>
            <person name="Stursova M."/>
            <person name="Weitz H."/>
            <person name="Taylor A."/>
            <person name="Grigoriev I.V."/>
            <person name="Nagy L.G."/>
            <person name="Martin F."/>
            <person name="Kauserud H."/>
        </authorList>
    </citation>
    <scope>NUCLEOTIDE SEQUENCE</scope>
    <source>
        <strain evidence="2">CBHHK188m</strain>
    </source>
</reference>
<dbReference type="AlphaFoldDB" id="A0AAD7NIM3"/>
<dbReference type="Proteomes" id="UP001215280">
    <property type="component" value="Unassembled WGS sequence"/>
</dbReference>
<evidence type="ECO:0000313" key="2">
    <source>
        <dbReference type="EMBL" id="KAJ7763594.1"/>
    </source>
</evidence>
<protein>
    <recommendedName>
        <fullName evidence="4">F-box domain-containing protein</fullName>
    </recommendedName>
</protein>
<accession>A0AAD7NIM3</accession>
<name>A0AAD7NIM3_9AGAR</name>
<dbReference type="EMBL" id="JARJLG010000040">
    <property type="protein sequence ID" value="KAJ7763594.1"/>
    <property type="molecule type" value="Genomic_DNA"/>
</dbReference>
<keyword evidence="1" id="KW-0175">Coiled coil</keyword>
<sequence length="110" mass="12402">MSVKELQTRLEKISADIDLQKEVLRKLEHSKSLVQGQLNAICDPMARLPLEIWPEIFLGCLPLLPEPGAHDAPMLLLNICHKWTDITLATPALWAAIHVPFRRGDGFKEV</sequence>
<feature type="non-terminal residue" evidence="2">
    <location>
        <position position="110"/>
    </location>
</feature>
<proteinExistence type="predicted"/>
<organism evidence="2 3">
    <name type="scientific">Mycena maculata</name>
    <dbReference type="NCBI Taxonomy" id="230809"/>
    <lineage>
        <taxon>Eukaryota</taxon>
        <taxon>Fungi</taxon>
        <taxon>Dikarya</taxon>
        <taxon>Basidiomycota</taxon>
        <taxon>Agaricomycotina</taxon>
        <taxon>Agaricomycetes</taxon>
        <taxon>Agaricomycetidae</taxon>
        <taxon>Agaricales</taxon>
        <taxon>Marasmiineae</taxon>
        <taxon>Mycenaceae</taxon>
        <taxon>Mycena</taxon>
    </lineage>
</organism>
<comment type="caution">
    <text evidence="2">The sequence shown here is derived from an EMBL/GenBank/DDBJ whole genome shotgun (WGS) entry which is preliminary data.</text>
</comment>
<evidence type="ECO:0008006" key="4">
    <source>
        <dbReference type="Google" id="ProtNLM"/>
    </source>
</evidence>
<evidence type="ECO:0000256" key="1">
    <source>
        <dbReference type="SAM" id="Coils"/>
    </source>
</evidence>
<feature type="coiled-coil region" evidence="1">
    <location>
        <begin position="3"/>
        <end position="30"/>
    </location>
</feature>
<gene>
    <name evidence="2" type="ORF">DFH07DRAFT_1059264</name>
</gene>